<evidence type="ECO:0000256" key="6">
    <source>
        <dbReference type="ARBA" id="ARBA00022989"/>
    </source>
</evidence>
<evidence type="ECO:0000313" key="16">
    <source>
        <dbReference type="Proteomes" id="UP000252100"/>
    </source>
</evidence>
<evidence type="ECO:0000256" key="5">
    <source>
        <dbReference type="ARBA" id="ARBA00022692"/>
    </source>
</evidence>
<dbReference type="CDD" id="cd06261">
    <property type="entry name" value="TM_PBP2"/>
    <property type="match status" value="1"/>
</dbReference>
<feature type="transmembrane region" description="Helical" evidence="13">
    <location>
        <begin position="230"/>
        <end position="256"/>
    </location>
</feature>
<evidence type="ECO:0000256" key="11">
    <source>
        <dbReference type="ARBA" id="ARBA00038669"/>
    </source>
</evidence>
<feature type="transmembrane region" description="Helical" evidence="13">
    <location>
        <begin position="276"/>
        <end position="302"/>
    </location>
</feature>
<comment type="subcellular location">
    <subcellularLocation>
        <location evidence="1 13">Cell membrane</location>
        <topology evidence="1 13">Multi-pass membrane protein</topology>
    </subcellularLocation>
</comment>
<keyword evidence="2 13" id="KW-0813">Transport</keyword>
<feature type="transmembrane region" description="Helical" evidence="13">
    <location>
        <begin position="176"/>
        <end position="195"/>
    </location>
</feature>
<keyword evidence="5 13" id="KW-0812">Transmembrane</keyword>
<dbReference type="RefSeq" id="WP_114373891.1">
    <property type="nucleotide sequence ID" value="NZ_CP031092.1"/>
</dbReference>
<dbReference type="InterPro" id="IPR035906">
    <property type="entry name" value="MetI-like_sf"/>
</dbReference>
<comment type="subunit">
    <text evidence="11">The complex is composed of two ATP-binding proteins (NikD and NikE), two transmembrane proteins (NikB and NikC) and a solute-binding protein (NikA).</text>
</comment>
<dbReference type="KEGG" id="rue:DT065_12420"/>
<dbReference type="OrthoDB" id="9773683at2"/>
<sequence>MIGLMIRRLLWLFPSLLFLSIGVFWLMHILPGSPAEAYLLNSQIPPTEEAVDTVTKDLGLDRPLYEQYWDWFTSAWQLDFGTSFYTGDSVVEEVFYYFPPTFELTIGAFIVTMGMSVFLGTLAVVYQGRWFDWFSRLFSVGGSALPTFWLGFLLVYFVSYQFGWLPSGGRGDWHHIILPVLTLAIPYISLYSRLFRTSLLEVRERSYVTYARARGLREMFLFRKHILRHALLPLFTVSGLAFGYLLAGTVIVESVFSWPGMGRYMVTAIINRDYPVIQFYIVFMGFIFIIVNMLVDVLQAWVDPRLRRQGRYRHD</sequence>
<dbReference type="GO" id="GO:0005886">
    <property type="term" value="C:plasma membrane"/>
    <property type="evidence" value="ECO:0007669"/>
    <property type="project" value="UniProtKB-SubCell"/>
</dbReference>
<evidence type="ECO:0000256" key="4">
    <source>
        <dbReference type="ARBA" id="ARBA00022596"/>
    </source>
</evidence>
<evidence type="ECO:0000256" key="10">
    <source>
        <dbReference type="ARBA" id="ARBA00024202"/>
    </source>
</evidence>
<evidence type="ECO:0000256" key="3">
    <source>
        <dbReference type="ARBA" id="ARBA00022475"/>
    </source>
</evidence>
<reference evidence="15 16" key="1">
    <citation type="journal article" date="2018" name="J. Microbiol.">
        <title>Salicibibacter kimchii gen. nov., sp. nov., a moderately halophilic and alkalitolerant bacterium in the family Bacillaceae, isolated from kimchi.</title>
        <authorList>
            <person name="Jang J.Y."/>
            <person name="Oh Y.J."/>
            <person name="Lim S.K."/>
            <person name="Park H.K."/>
            <person name="Lee C."/>
            <person name="Kim J.Y."/>
            <person name="Lee M.A."/>
            <person name="Choi H.J."/>
        </authorList>
    </citation>
    <scope>NUCLEOTIDE SEQUENCE [LARGE SCALE GENOMIC DNA]</scope>
    <source>
        <strain evidence="15 16">NKC1-1</strain>
    </source>
</reference>
<feature type="transmembrane region" description="Helical" evidence="13">
    <location>
        <begin position="137"/>
        <end position="156"/>
    </location>
</feature>
<evidence type="ECO:0000313" key="15">
    <source>
        <dbReference type="EMBL" id="AXF56734.1"/>
    </source>
</evidence>
<dbReference type="EMBL" id="CP031092">
    <property type="protein sequence ID" value="AXF56734.1"/>
    <property type="molecule type" value="Genomic_DNA"/>
</dbReference>
<dbReference type="InterPro" id="IPR045621">
    <property type="entry name" value="BPD_transp_1_N"/>
</dbReference>
<dbReference type="PANTHER" id="PTHR43163:SF6">
    <property type="entry name" value="DIPEPTIDE TRANSPORT SYSTEM PERMEASE PROTEIN DPPB-RELATED"/>
    <property type="match status" value="1"/>
</dbReference>
<dbReference type="NCBIfam" id="NF045470">
    <property type="entry name" value="Opp2B"/>
    <property type="match status" value="1"/>
</dbReference>
<dbReference type="PROSITE" id="PS50928">
    <property type="entry name" value="ABC_TM1"/>
    <property type="match status" value="1"/>
</dbReference>
<feature type="domain" description="ABC transmembrane type-1" evidence="14">
    <location>
        <begin position="98"/>
        <end position="299"/>
    </location>
</feature>
<keyword evidence="3" id="KW-1003">Cell membrane</keyword>
<dbReference type="AlphaFoldDB" id="A0A345C0K3"/>
<dbReference type="InterPro" id="IPR050045">
    <property type="entry name" value="Opp2B"/>
</dbReference>
<proteinExistence type="inferred from homology"/>
<keyword evidence="8" id="KW-0921">Nickel transport</keyword>
<keyword evidence="9 13" id="KW-0472">Membrane</keyword>
<dbReference type="GO" id="GO:0015099">
    <property type="term" value="F:nickel cation transmembrane transporter activity"/>
    <property type="evidence" value="ECO:0007669"/>
    <property type="project" value="InterPro"/>
</dbReference>
<evidence type="ECO:0000256" key="1">
    <source>
        <dbReference type="ARBA" id="ARBA00004651"/>
    </source>
</evidence>
<keyword evidence="7" id="KW-0406">Ion transport</keyword>
<evidence type="ECO:0000256" key="2">
    <source>
        <dbReference type="ARBA" id="ARBA00022448"/>
    </source>
</evidence>
<comment type="similarity">
    <text evidence="10">Belongs to the binding-protein-dependent transport system permease family. OppBC subfamily.</text>
</comment>
<protein>
    <recommendedName>
        <fullName evidence="12">Nickel import system permease protein NikB</fullName>
    </recommendedName>
</protein>
<dbReference type="SUPFAM" id="SSF161098">
    <property type="entry name" value="MetI-like"/>
    <property type="match status" value="1"/>
</dbReference>
<keyword evidence="6 13" id="KW-1133">Transmembrane helix</keyword>
<name>A0A345C0K3_9BACI</name>
<evidence type="ECO:0000256" key="9">
    <source>
        <dbReference type="ARBA" id="ARBA00023136"/>
    </source>
</evidence>
<evidence type="ECO:0000259" key="14">
    <source>
        <dbReference type="PROSITE" id="PS50928"/>
    </source>
</evidence>
<evidence type="ECO:0000256" key="12">
    <source>
        <dbReference type="ARBA" id="ARBA00044774"/>
    </source>
</evidence>
<dbReference type="InterPro" id="IPR000515">
    <property type="entry name" value="MetI-like"/>
</dbReference>
<organism evidence="15 16">
    <name type="scientific">Salicibibacter kimchii</name>
    <dbReference type="NCBI Taxonomy" id="2099786"/>
    <lineage>
        <taxon>Bacteria</taxon>
        <taxon>Bacillati</taxon>
        <taxon>Bacillota</taxon>
        <taxon>Bacilli</taxon>
        <taxon>Bacillales</taxon>
        <taxon>Bacillaceae</taxon>
        <taxon>Salicibibacter</taxon>
    </lineage>
</organism>
<dbReference type="Gene3D" id="1.10.3720.10">
    <property type="entry name" value="MetI-like"/>
    <property type="match status" value="1"/>
</dbReference>
<evidence type="ECO:0000256" key="7">
    <source>
        <dbReference type="ARBA" id="ARBA00023065"/>
    </source>
</evidence>
<accession>A0A345C0K3</accession>
<keyword evidence="4" id="KW-0533">Nickel</keyword>
<dbReference type="Pfam" id="PF19300">
    <property type="entry name" value="BPD_transp_1_N"/>
    <property type="match status" value="1"/>
</dbReference>
<dbReference type="PANTHER" id="PTHR43163">
    <property type="entry name" value="DIPEPTIDE TRANSPORT SYSTEM PERMEASE PROTEIN DPPB-RELATED"/>
    <property type="match status" value="1"/>
</dbReference>
<gene>
    <name evidence="15" type="ORF">DT065_12420</name>
</gene>
<feature type="transmembrane region" description="Helical" evidence="13">
    <location>
        <begin position="9"/>
        <end position="30"/>
    </location>
</feature>
<keyword evidence="16" id="KW-1185">Reference proteome</keyword>
<feature type="transmembrane region" description="Helical" evidence="13">
    <location>
        <begin position="104"/>
        <end position="125"/>
    </location>
</feature>
<evidence type="ECO:0000256" key="13">
    <source>
        <dbReference type="RuleBase" id="RU363032"/>
    </source>
</evidence>
<dbReference type="Proteomes" id="UP000252100">
    <property type="component" value="Chromosome"/>
</dbReference>
<evidence type="ECO:0000256" key="8">
    <source>
        <dbReference type="ARBA" id="ARBA00023112"/>
    </source>
</evidence>
<dbReference type="Pfam" id="PF00528">
    <property type="entry name" value="BPD_transp_1"/>
    <property type="match status" value="1"/>
</dbReference>